<feature type="compositionally biased region" description="Basic and acidic residues" evidence="1">
    <location>
        <begin position="37"/>
        <end position="59"/>
    </location>
</feature>
<evidence type="ECO:0000256" key="1">
    <source>
        <dbReference type="SAM" id="MobiDB-lite"/>
    </source>
</evidence>
<organism evidence="2 3">
    <name type="scientific">Diaphorina citri</name>
    <name type="common">Asian citrus psyllid</name>
    <dbReference type="NCBI Taxonomy" id="121845"/>
    <lineage>
        <taxon>Eukaryota</taxon>
        <taxon>Metazoa</taxon>
        <taxon>Ecdysozoa</taxon>
        <taxon>Arthropoda</taxon>
        <taxon>Hexapoda</taxon>
        <taxon>Insecta</taxon>
        <taxon>Pterygota</taxon>
        <taxon>Neoptera</taxon>
        <taxon>Paraneoptera</taxon>
        <taxon>Hemiptera</taxon>
        <taxon>Sternorrhyncha</taxon>
        <taxon>Psylloidea</taxon>
        <taxon>Psyllidae</taxon>
        <taxon>Diaphorininae</taxon>
        <taxon>Diaphorina</taxon>
    </lineage>
</organism>
<dbReference type="KEGG" id="dci:103510225"/>
<feature type="compositionally biased region" description="Basic and acidic residues" evidence="1">
    <location>
        <begin position="435"/>
        <end position="448"/>
    </location>
</feature>
<proteinExistence type="predicted"/>
<feature type="region of interest" description="Disordered" evidence="1">
    <location>
        <begin position="623"/>
        <end position="700"/>
    </location>
</feature>
<feature type="compositionally biased region" description="Basic and acidic residues" evidence="1">
    <location>
        <begin position="482"/>
        <end position="491"/>
    </location>
</feature>
<feature type="compositionally biased region" description="Low complexity" evidence="1">
    <location>
        <begin position="667"/>
        <end position="676"/>
    </location>
</feature>
<sequence>MSNLNGNVKYQHSFVEDEVKNPTSNVDVMLVFSNETKESEKSYSQDKTEKHQETRRQFSNDEIQNVDETIRQLTYNKPIYDVPIINDQNPINSEKTVVIEVVNSDVLKVNFTEVTDNVLINNATSSIFTEKTKEKNDTLANINESQSLNNTEDISNNFNESIPIAHNPLLNPVNATEVTDNVLINNATSSIFTEKTKEKDYTLANINESQSLNNTEDISNNFNESIPIAQPNKDRELEALSLVADEIQTDDKNIQIQPTEEGRDFLMHTPEFLALSEDKFEQSEEYEPSSSNIKELIANRSKIIRPFFRSKQNLSLTTTTTSTTTTTTTTTTIKPVVVKPARYIPEIVKDQKFEESKTHNNYDDYDDQLSFENIRAAQEFNFPKTDVSYSVNLPKSSQSVYKSVSNERLVDANRKHSTRNTYRGGNRHRHGPPNRQRDQSDYENREEQTYVTPTYDRDSSQYNVYENTSPFERSNPSFFNDDGPHDVDLKDISIPSPDEIDLDGINIPNPETIGVKGVSPGHFHDDDVDKEKDEHGDDEGDSDNDKDNDDGDVDEENGDDADNEESKTRKNIDTSLRQPNDQVNLDSERSNTEKHFDISSIPIPEYNEDRMNQIKEKYNIPSANLENLENQGKTNDDDHPDFTRPKDHLIKNEYDDEIPNYKIPKLESSQEQNNDNSENDESQHSYQNNFDQESASPFRPNLNVYTLDNENKQFLRMNTTMRYQTTKYPN</sequence>
<feature type="compositionally biased region" description="Polar residues" evidence="1">
    <location>
        <begin position="623"/>
        <end position="633"/>
    </location>
</feature>
<feature type="compositionally biased region" description="Polar residues" evidence="1">
    <location>
        <begin position="397"/>
        <end position="406"/>
    </location>
</feature>
<feature type="compositionally biased region" description="Polar residues" evidence="1">
    <location>
        <begin position="573"/>
        <end position="585"/>
    </location>
</feature>
<dbReference type="AlphaFoldDB" id="A0A1S3D2V4"/>
<dbReference type="RefSeq" id="XP_008473094.1">
    <property type="nucleotide sequence ID" value="XM_008474872.1"/>
</dbReference>
<dbReference type="Proteomes" id="UP000079169">
    <property type="component" value="Unplaced"/>
</dbReference>
<feature type="compositionally biased region" description="Polar residues" evidence="1">
    <location>
        <begin position="684"/>
        <end position="695"/>
    </location>
</feature>
<dbReference type="GeneID" id="103510225"/>
<evidence type="ECO:0000313" key="3">
    <source>
        <dbReference type="RefSeq" id="XP_008473094.1"/>
    </source>
</evidence>
<evidence type="ECO:0000313" key="2">
    <source>
        <dbReference type="Proteomes" id="UP000079169"/>
    </source>
</evidence>
<accession>A0A1S3D2V4</accession>
<feature type="compositionally biased region" description="Polar residues" evidence="1">
    <location>
        <begin position="460"/>
        <end position="478"/>
    </location>
</feature>
<feature type="compositionally biased region" description="Basic and acidic residues" evidence="1">
    <location>
        <begin position="586"/>
        <end position="597"/>
    </location>
</feature>
<feature type="region of interest" description="Disordered" evidence="1">
    <location>
        <begin position="397"/>
        <end position="604"/>
    </location>
</feature>
<keyword evidence="2" id="KW-1185">Reference proteome</keyword>
<gene>
    <name evidence="3" type="primary">LOC103510225</name>
</gene>
<dbReference type="PaxDb" id="121845-A0A1S3D2V4"/>
<reference evidence="3" key="1">
    <citation type="submission" date="2025-08" db="UniProtKB">
        <authorList>
            <consortium name="RefSeq"/>
        </authorList>
    </citation>
    <scope>IDENTIFICATION</scope>
</reference>
<feature type="compositionally biased region" description="Acidic residues" evidence="1">
    <location>
        <begin position="536"/>
        <end position="563"/>
    </location>
</feature>
<name>A0A1S3D2V4_DIACI</name>
<feature type="compositionally biased region" description="Basic and acidic residues" evidence="1">
    <location>
        <begin position="634"/>
        <end position="653"/>
    </location>
</feature>
<feature type="region of interest" description="Disordered" evidence="1">
    <location>
        <begin position="37"/>
        <end position="62"/>
    </location>
</feature>
<feature type="compositionally biased region" description="Basic and acidic residues" evidence="1">
    <location>
        <begin position="522"/>
        <end position="535"/>
    </location>
</feature>
<protein>
    <submittedName>
        <fullName evidence="3">Protein PFC0760c-like</fullName>
    </submittedName>
</protein>